<proteinExistence type="predicted"/>
<dbReference type="EMBL" id="AP005659">
    <property type="protein sequence ID" value="BAD69110.1"/>
    <property type="molecule type" value="Genomic_DNA"/>
</dbReference>
<evidence type="ECO:0000313" key="1">
    <source>
        <dbReference type="EMBL" id="BAD69110.1"/>
    </source>
</evidence>
<organism evidence="1 2">
    <name type="scientific">Oryza sativa subsp. japonica</name>
    <name type="common">Rice</name>
    <dbReference type="NCBI Taxonomy" id="39947"/>
    <lineage>
        <taxon>Eukaryota</taxon>
        <taxon>Viridiplantae</taxon>
        <taxon>Streptophyta</taxon>
        <taxon>Embryophyta</taxon>
        <taxon>Tracheophyta</taxon>
        <taxon>Spermatophyta</taxon>
        <taxon>Magnoliopsida</taxon>
        <taxon>Liliopsida</taxon>
        <taxon>Poales</taxon>
        <taxon>Poaceae</taxon>
        <taxon>BOP clade</taxon>
        <taxon>Oryzoideae</taxon>
        <taxon>Oryzeae</taxon>
        <taxon>Oryzinae</taxon>
        <taxon>Oryza</taxon>
        <taxon>Oryza sativa</taxon>
    </lineage>
</organism>
<dbReference type="Proteomes" id="UP000000763">
    <property type="component" value="Chromosome 6"/>
</dbReference>
<name>Q5VN65_ORYSJ</name>
<accession>Q5VN65</accession>
<sequence length="86" mass="10045">MVGEVDDVVGDGIAWVVRLHGDEAAVDVEETEKLRRMLTAWIRGEEMMRNEAMRKKPDTFVRRRSPEAEHYRYELTKIATSLRELV</sequence>
<reference evidence="2" key="1">
    <citation type="journal article" date="2005" name="Nature">
        <title>The map-based sequence of the rice genome.</title>
        <authorList>
            <consortium name="International rice genome sequencing project (IRGSP)"/>
            <person name="Matsumoto T."/>
            <person name="Wu J."/>
            <person name="Kanamori H."/>
            <person name="Katayose Y."/>
            <person name="Fujisawa M."/>
            <person name="Namiki N."/>
            <person name="Mizuno H."/>
            <person name="Yamamoto K."/>
            <person name="Antonio B.A."/>
            <person name="Baba T."/>
            <person name="Sakata K."/>
            <person name="Nagamura Y."/>
            <person name="Aoki H."/>
            <person name="Arikawa K."/>
            <person name="Arita K."/>
            <person name="Bito T."/>
            <person name="Chiden Y."/>
            <person name="Fujitsuka N."/>
            <person name="Fukunaka R."/>
            <person name="Hamada M."/>
            <person name="Harada C."/>
            <person name="Hayashi A."/>
            <person name="Hijishita S."/>
            <person name="Honda M."/>
            <person name="Hosokawa S."/>
            <person name="Ichikawa Y."/>
            <person name="Idonuma A."/>
            <person name="Iijima M."/>
            <person name="Ikeda M."/>
            <person name="Ikeno M."/>
            <person name="Ito K."/>
            <person name="Ito S."/>
            <person name="Ito T."/>
            <person name="Ito Y."/>
            <person name="Ito Y."/>
            <person name="Iwabuchi A."/>
            <person name="Kamiya K."/>
            <person name="Karasawa W."/>
            <person name="Kurita K."/>
            <person name="Katagiri S."/>
            <person name="Kikuta A."/>
            <person name="Kobayashi H."/>
            <person name="Kobayashi N."/>
            <person name="Machita K."/>
            <person name="Maehara T."/>
            <person name="Masukawa M."/>
            <person name="Mizubayashi T."/>
            <person name="Mukai Y."/>
            <person name="Nagasaki H."/>
            <person name="Nagata Y."/>
            <person name="Naito S."/>
            <person name="Nakashima M."/>
            <person name="Nakama Y."/>
            <person name="Nakamichi Y."/>
            <person name="Nakamura M."/>
            <person name="Meguro A."/>
            <person name="Negishi M."/>
            <person name="Ohta I."/>
            <person name="Ohta T."/>
            <person name="Okamoto M."/>
            <person name="Ono N."/>
            <person name="Saji S."/>
            <person name="Sakaguchi M."/>
            <person name="Sakai K."/>
            <person name="Shibata M."/>
            <person name="Shimokawa T."/>
            <person name="Song J."/>
            <person name="Takazaki Y."/>
            <person name="Terasawa K."/>
            <person name="Tsugane M."/>
            <person name="Tsuji K."/>
            <person name="Ueda S."/>
            <person name="Waki K."/>
            <person name="Yamagata H."/>
            <person name="Yamamoto M."/>
            <person name="Yamamoto S."/>
            <person name="Yamane H."/>
            <person name="Yoshiki S."/>
            <person name="Yoshihara R."/>
            <person name="Yukawa K."/>
            <person name="Zhong H."/>
            <person name="Yano M."/>
            <person name="Yuan Q."/>
            <person name="Ouyang S."/>
            <person name="Liu J."/>
            <person name="Jones K.M."/>
            <person name="Gansberger K."/>
            <person name="Moffat K."/>
            <person name="Hill J."/>
            <person name="Bera J."/>
            <person name="Fadrosh D."/>
            <person name="Jin S."/>
            <person name="Johri S."/>
            <person name="Kim M."/>
            <person name="Overton L."/>
            <person name="Reardon M."/>
            <person name="Tsitrin T."/>
            <person name="Vuong H."/>
            <person name="Weaver B."/>
            <person name="Ciecko A."/>
            <person name="Tallon L."/>
            <person name="Jackson J."/>
            <person name="Pai G."/>
            <person name="Aken S.V."/>
            <person name="Utterback T."/>
            <person name="Reidmuller S."/>
            <person name="Feldblyum T."/>
            <person name="Hsiao J."/>
            <person name="Zismann V."/>
            <person name="Iobst S."/>
            <person name="de Vazeille A.R."/>
            <person name="Buell C.R."/>
            <person name="Ying K."/>
            <person name="Li Y."/>
            <person name="Lu T."/>
            <person name="Huang Y."/>
            <person name="Zhao Q."/>
            <person name="Feng Q."/>
            <person name="Zhang L."/>
            <person name="Zhu J."/>
            <person name="Weng Q."/>
            <person name="Mu J."/>
            <person name="Lu Y."/>
            <person name="Fan D."/>
            <person name="Liu Y."/>
            <person name="Guan J."/>
            <person name="Zhang Y."/>
            <person name="Yu S."/>
            <person name="Liu X."/>
            <person name="Zhang Y."/>
            <person name="Hong G."/>
            <person name="Han B."/>
            <person name="Choisne N."/>
            <person name="Demange N."/>
            <person name="Orjeda G."/>
            <person name="Samain S."/>
            <person name="Cattolico L."/>
            <person name="Pelletier E."/>
            <person name="Couloux A."/>
            <person name="Segurens B."/>
            <person name="Wincker P."/>
            <person name="D'Hont A."/>
            <person name="Scarpelli C."/>
            <person name="Weissenbach J."/>
            <person name="Salanoubat M."/>
            <person name="Quetier F."/>
            <person name="Yu Y."/>
            <person name="Kim H.R."/>
            <person name="Rambo T."/>
            <person name="Currie J."/>
            <person name="Collura K."/>
            <person name="Luo M."/>
            <person name="Yang T."/>
            <person name="Ammiraju J.S.S."/>
            <person name="Engler F."/>
            <person name="Soderlund C."/>
            <person name="Wing R.A."/>
            <person name="Palmer L.E."/>
            <person name="de la Bastide M."/>
            <person name="Spiegel L."/>
            <person name="Nascimento L."/>
            <person name="Zutavern T."/>
            <person name="O'Shaughnessy A."/>
            <person name="Dike S."/>
            <person name="Dedhia N."/>
            <person name="Preston R."/>
            <person name="Balija V."/>
            <person name="McCombie W.R."/>
            <person name="Chow T."/>
            <person name="Chen H."/>
            <person name="Chung M."/>
            <person name="Chen C."/>
            <person name="Shaw J."/>
            <person name="Wu H."/>
            <person name="Hsiao K."/>
            <person name="Chao Y."/>
            <person name="Chu M."/>
            <person name="Cheng C."/>
            <person name="Hour A."/>
            <person name="Lee P."/>
            <person name="Lin S."/>
            <person name="Lin Y."/>
            <person name="Liou J."/>
            <person name="Liu S."/>
            <person name="Hsing Y."/>
            <person name="Raghuvanshi S."/>
            <person name="Mohanty A."/>
            <person name="Bharti A.K."/>
            <person name="Gaur A."/>
            <person name="Gupta V."/>
            <person name="Kumar D."/>
            <person name="Ravi V."/>
            <person name="Vij S."/>
            <person name="Kapur A."/>
            <person name="Khurana P."/>
            <person name="Khurana P."/>
            <person name="Khurana J.P."/>
            <person name="Tyagi A.K."/>
            <person name="Gaikwad K."/>
            <person name="Singh A."/>
            <person name="Dalal V."/>
            <person name="Srivastava S."/>
            <person name="Dixit A."/>
            <person name="Pal A.K."/>
            <person name="Ghazi I.A."/>
            <person name="Yadav M."/>
            <person name="Pandit A."/>
            <person name="Bhargava A."/>
            <person name="Sureshbabu K."/>
            <person name="Batra K."/>
            <person name="Sharma T.R."/>
            <person name="Mohapatra T."/>
            <person name="Singh N.K."/>
            <person name="Messing J."/>
            <person name="Nelson A.B."/>
            <person name="Fuks G."/>
            <person name="Kavchok S."/>
            <person name="Keizer G."/>
            <person name="Linton E."/>
            <person name="Llaca V."/>
            <person name="Song R."/>
            <person name="Tanyolac B."/>
            <person name="Young S."/>
            <person name="Ho-Il K."/>
            <person name="Hahn J.H."/>
            <person name="Sangsakoo G."/>
            <person name="Vanavichit A."/>
            <person name="de Mattos Luiz.A.T."/>
            <person name="Zimmer P.D."/>
            <person name="Malone G."/>
            <person name="Dellagostin O."/>
            <person name="de Oliveira A.C."/>
            <person name="Bevan M."/>
            <person name="Bancroft I."/>
            <person name="Minx P."/>
            <person name="Cordum H."/>
            <person name="Wilson R."/>
            <person name="Cheng Z."/>
            <person name="Jin W."/>
            <person name="Jiang J."/>
            <person name="Leong S.A."/>
            <person name="Iwama H."/>
            <person name="Gojobori T."/>
            <person name="Itoh T."/>
            <person name="Niimura Y."/>
            <person name="Fujii Y."/>
            <person name="Habara T."/>
            <person name="Sakai H."/>
            <person name="Sato Y."/>
            <person name="Wilson G."/>
            <person name="Kumar K."/>
            <person name="McCouch S."/>
            <person name="Juretic N."/>
            <person name="Hoen D."/>
            <person name="Wright S."/>
            <person name="Bruskiewich R."/>
            <person name="Bureau T."/>
            <person name="Miyao A."/>
            <person name="Hirochika H."/>
            <person name="Nishikawa T."/>
            <person name="Kadowaki K."/>
            <person name="Sugiura M."/>
            <person name="Burr B."/>
            <person name="Sasaki T."/>
        </authorList>
    </citation>
    <scope>NUCLEOTIDE SEQUENCE [LARGE SCALE GENOMIC DNA]</scope>
    <source>
        <strain evidence="2">cv. Nipponbare</strain>
    </source>
</reference>
<gene>
    <name evidence="1" type="primary">P0649C11.21</name>
</gene>
<evidence type="ECO:0000313" key="2">
    <source>
        <dbReference type="Proteomes" id="UP000000763"/>
    </source>
</evidence>
<protein>
    <submittedName>
        <fullName evidence="1">Uncharacterized protein</fullName>
    </submittedName>
</protein>
<dbReference type="AlphaFoldDB" id="Q5VN65"/>
<reference evidence="2" key="2">
    <citation type="journal article" date="2008" name="Nucleic Acids Res.">
        <title>The rice annotation project database (RAP-DB): 2008 update.</title>
        <authorList>
            <consortium name="The rice annotation project (RAP)"/>
        </authorList>
    </citation>
    <scope>GENOME REANNOTATION</scope>
    <source>
        <strain evidence="2">cv. Nipponbare</strain>
    </source>
</reference>